<accession>H8I9W7</accession>
<proteinExistence type="predicted"/>
<evidence type="ECO:0000313" key="2">
    <source>
        <dbReference type="Proteomes" id="UP000005233"/>
    </source>
</evidence>
<dbReference type="Proteomes" id="UP000005233">
    <property type="component" value="Chromosome"/>
</dbReference>
<evidence type="ECO:0000313" key="1">
    <source>
        <dbReference type="EMBL" id="AFD00927.1"/>
    </source>
</evidence>
<dbReference type="HOGENOM" id="CLU_3362554_0_0_2"/>
<dbReference type="EMBL" id="CP003243">
    <property type="protein sequence ID" value="AFD00927.1"/>
    <property type="molecule type" value="Genomic_DNA"/>
</dbReference>
<reference evidence="1 2" key="1">
    <citation type="journal article" date="2012" name="J. Bacteriol.">
        <title>Complete genome sequence of a thermophilic methanogen, Methanocella conradii HZ254, isolated from Chinese rice field soil.</title>
        <authorList>
            <person name="Lu Z."/>
            <person name="Lu Y."/>
        </authorList>
    </citation>
    <scope>NUCLEOTIDE SEQUENCE [LARGE SCALE GENOMIC DNA]</scope>
    <source>
        <strain evidence="2">DSM 24694 / JCM 17849 / CGMCC 1.5162 / HZ254</strain>
    </source>
</reference>
<gene>
    <name evidence="1" type="ordered locus">Mtc_2192</name>
</gene>
<organism evidence="1 2">
    <name type="scientific">Methanocella conradii (strain DSM 24694 / JCM 17849 / CGMCC 1.5162 / HZ254)</name>
    <dbReference type="NCBI Taxonomy" id="1041930"/>
    <lineage>
        <taxon>Archaea</taxon>
        <taxon>Methanobacteriati</taxon>
        <taxon>Methanobacteriota</taxon>
        <taxon>Stenosarchaea group</taxon>
        <taxon>Methanomicrobia</taxon>
        <taxon>Methanocellales</taxon>
        <taxon>Methanocellaceae</taxon>
        <taxon>Methanocella</taxon>
    </lineage>
</organism>
<dbReference type="KEGG" id="mez:Mtc_2192"/>
<keyword evidence="2" id="KW-1185">Reference proteome</keyword>
<protein>
    <submittedName>
        <fullName evidence="1">Uncharacterized protein</fullName>
    </submittedName>
</protein>
<dbReference type="AlphaFoldDB" id="H8I9W7"/>
<name>H8I9W7_METCZ</name>
<sequence>MYRRASLSEKRLKRISRSGLPMSERRVAMMRYMRK</sequence>